<dbReference type="GO" id="GO:0005524">
    <property type="term" value="F:ATP binding"/>
    <property type="evidence" value="ECO:0007669"/>
    <property type="project" value="InterPro"/>
</dbReference>
<keyword evidence="4" id="KW-1185">Reference proteome</keyword>
<dbReference type="AlphaFoldDB" id="A0AAX2ICU2"/>
<dbReference type="InterPro" id="IPR027417">
    <property type="entry name" value="P-loop_NTPase"/>
</dbReference>
<keyword evidence="2" id="KW-0255">Endonuclease</keyword>
<dbReference type="InterPro" id="IPR006935">
    <property type="entry name" value="Helicase/UvrB_N"/>
</dbReference>
<dbReference type="GO" id="GO:0016818">
    <property type="term" value="F:hydrolase activity, acting on acid anhydrides, in phosphorus-containing anhydrides"/>
    <property type="evidence" value="ECO:0007669"/>
    <property type="project" value="InterPro"/>
</dbReference>
<dbReference type="EMBL" id="UAVP01000008">
    <property type="protein sequence ID" value="SQA75941.1"/>
    <property type="molecule type" value="Genomic_DNA"/>
</dbReference>
<reference evidence="2" key="1">
    <citation type="journal article" date="2017" name="Genome Announc.">
        <title>Twelve Complete Reference Genomes of Clinical Isolates in the Capnocytophaga Genus.</title>
        <authorList>
            <person name="Villarma A."/>
            <person name="Gulvik C.A."/>
            <person name="Rowe L.A."/>
            <person name="Sheth M."/>
            <person name="Juieng P."/>
            <person name="Nicholson A.C."/>
            <person name="Loparev V.N."/>
            <person name="McQuiston J.R."/>
        </authorList>
    </citation>
    <scope>NUCLEOTIDE SEQUENCE</scope>
    <source>
        <strain evidence="2">KC1668</strain>
    </source>
</reference>
<dbReference type="RefSeq" id="WP_002679698.1">
    <property type="nucleotide sequence ID" value="NZ_CP022385.1"/>
</dbReference>
<dbReference type="GO" id="GO:0004386">
    <property type="term" value="F:helicase activity"/>
    <property type="evidence" value="ECO:0007669"/>
    <property type="project" value="UniProtKB-KW"/>
</dbReference>
<reference evidence="3 5" key="3">
    <citation type="submission" date="2018-06" db="EMBL/GenBank/DDBJ databases">
        <authorList>
            <consortium name="Pathogen Informatics"/>
            <person name="Doyle S."/>
        </authorList>
    </citation>
    <scope>NUCLEOTIDE SEQUENCE [LARGE SCALE GENOMIC DNA]</scope>
    <source>
        <strain evidence="3 5">NCTC11653</strain>
    </source>
</reference>
<dbReference type="GO" id="GO:0005829">
    <property type="term" value="C:cytosol"/>
    <property type="evidence" value="ECO:0007669"/>
    <property type="project" value="TreeGrafter"/>
</dbReference>
<dbReference type="EMBL" id="CP022385">
    <property type="protein sequence ID" value="ATA84307.1"/>
    <property type="molecule type" value="Genomic_DNA"/>
</dbReference>
<keyword evidence="3" id="KW-0547">Nucleotide-binding</keyword>
<dbReference type="SMART" id="SM00487">
    <property type="entry name" value="DEXDc"/>
    <property type="match status" value="1"/>
</dbReference>
<feature type="domain" description="Helicase ATP-binding" evidence="1">
    <location>
        <begin position="49"/>
        <end position="311"/>
    </location>
</feature>
<gene>
    <name evidence="2" type="ORF">CGC55_07210</name>
    <name evidence="3" type="ORF">NCTC11653_01854</name>
</gene>
<proteinExistence type="predicted"/>
<organism evidence="3 5">
    <name type="scientific">Capnocytophaga sputigena</name>
    <dbReference type="NCBI Taxonomy" id="1019"/>
    <lineage>
        <taxon>Bacteria</taxon>
        <taxon>Pseudomonadati</taxon>
        <taxon>Bacteroidota</taxon>
        <taxon>Flavobacteriia</taxon>
        <taxon>Flavobacteriales</taxon>
        <taxon>Flavobacteriaceae</taxon>
        <taxon>Capnocytophaga</taxon>
    </lineage>
</organism>
<keyword evidence="3" id="KW-0067">ATP-binding</keyword>
<dbReference type="GO" id="GO:0006139">
    <property type="term" value="P:nucleobase-containing compound metabolic process"/>
    <property type="evidence" value="ECO:0007669"/>
    <property type="project" value="InterPro"/>
</dbReference>
<dbReference type="InterPro" id="IPR014001">
    <property type="entry name" value="Helicase_ATP-bd"/>
</dbReference>
<accession>A0AAX2ICU2</accession>
<dbReference type="SUPFAM" id="SSF52540">
    <property type="entry name" value="P-loop containing nucleoside triphosphate hydrolases"/>
    <property type="match status" value="1"/>
</dbReference>
<dbReference type="PROSITE" id="PS51192">
    <property type="entry name" value="HELICASE_ATP_BIND_1"/>
    <property type="match status" value="1"/>
</dbReference>
<dbReference type="Proteomes" id="UP000217301">
    <property type="component" value="Chromosome"/>
</dbReference>
<dbReference type="GO" id="GO:0004519">
    <property type="term" value="F:endonuclease activity"/>
    <property type="evidence" value="ECO:0007669"/>
    <property type="project" value="UniProtKB-KW"/>
</dbReference>
<evidence type="ECO:0000313" key="4">
    <source>
        <dbReference type="Proteomes" id="UP000217301"/>
    </source>
</evidence>
<keyword evidence="2" id="KW-0378">Hydrolase</keyword>
<reference evidence="4" key="2">
    <citation type="submission" date="2017-06" db="EMBL/GenBank/DDBJ databases">
        <title>Capnocytophaga spp. assemblies.</title>
        <authorList>
            <person name="Gulvik C.A."/>
        </authorList>
    </citation>
    <scope>NUCLEOTIDE SEQUENCE [LARGE SCALE GENOMIC DNA]</scope>
    <source>
        <strain evidence="4">KC1668</strain>
    </source>
</reference>
<name>A0AAX2ICU2_CAPSP</name>
<dbReference type="Pfam" id="PF04851">
    <property type="entry name" value="ResIII"/>
    <property type="match status" value="1"/>
</dbReference>
<dbReference type="InterPro" id="IPR050742">
    <property type="entry name" value="Helicase_Restrict-Modif_Enz"/>
</dbReference>
<protein>
    <submittedName>
        <fullName evidence="2">Restriction endonuclease subunit R</fullName>
    </submittedName>
    <submittedName>
        <fullName evidence="3">Ski2-like helicase</fullName>
    </submittedName>
</protein>
<keyword evidence="3" id="KW-0347">Helicase</keyword>
<dbReference type="PANTHER" id="PTHR47396">
    <property type="entry name" value="TYPE I RESTRICTION ENZYME ECOKI R PROTEIN"/>
    <property type="match status" value="1"/>
</dbReference>
<dbReference type="KEGG" id="cspu:CGC55_07210"/>
<evidence type="ECO:0000259" key="1">
    <source>
        <dbReference type="PROSITE" id="PS51192"/>
    </source>
</evidence>
<evidence type="ECO:0000313" key="2">
    <source>
        <dbReference type="EMBL" id="ATA84307.1"/>
    </source>
</evidence>
<evidence type="ECO:0000313" key="3">
    <source>
        <dbReference type="EMBL" id="SQA75941.1"/>
    </source>
</evidence>
<dbReference type="GO" id="GO:0003677">
    <property type="term" value="F:DNA binding"/>
    <property type="evidence" value="ECO:0007669"/>
    <property type="project" value="InterPro"/>
</dbReference>
<dbReference type="Gene3D" id="3.40.50.300">
    <property type="entry name" value="P-loop containing nucleotide triphosphate hydrolases"/>
    <property type="match status" value="2"/>
</dbReference>
<sequence length="838" mass="97611">MSFFKKLNEQNNNEPILPTDPNKLFYSLNKKEEGIEYLRDGQNEVLENYISRKGEKYLLIKMNTGAGKTLVGLLILYSKMLESKEKVIFLCPDKQLVDQAYQQSKKYDIPTCVVEESNSNEFPEDFLNNKAILITTIQRLFNSKNIFERDKIIVNSIVIDDAHKCVEKVKDAFTVKIPSNIDLYKQLIQLFSDEFKKQSEGTFSLIDQNPNSYMKLPFWSWLDKKTEVINLLKPYAKNQNILLFKEDWFFSNYEQYELYFNSSTIEITPLKCFVDSIRTYKDAKHIYALSATFENNDSLLFDLNFSVDSIINPIEPKNINDYGQRLVLSPERYCKDFDSNDMKEIIQYHLSKEQNILVLVPSFRETNLWEQLGAKVLKENIEEELERVKNTKKNFVVVVNRYEGIDLGGKACNVLIIHNVPKYKFIKERYYETINYTLNSNLTAQTIEQGMGRIVRSGNDFGVVYLLGRNILKFLREKDNFKYLNNHTKKEIEIGIDLLSADVKKEDIVKTICEITDEVLSQDDSWLTFYQNGMSKKSDNPIQNKKDSLEIKEIERDAIQLFNKGRYEEAISLVDNILNNKKITDEERAIYLTLSAYITYGIDKNKSNDLVIKSNDYSRYMFEPFLAREYSKKQLKVGNQFEKALTFIQKFLTINDAIATLNEILPKLVYNESNPADEFEKGLKELGDFLGFESSRPEKEYGKGCDNLWILDNETALIMEAKSQKKTQNIISKEEMGQLMQSIQWFKDKYVSISNIYGVSLQYNNQKEPTANINNNIKVIDNLSLSKLTENLCSYRDFLSKNNISNLSKGSIKLEFDRLCFSSDKFVNTFLKNIIERK</sequence>
<dbReference type="InterPro" id="IPR006555">
    <property type="entry name" value="ATP-dep_Helicase_C"/>
</dbReference>
<dbReference type="PANTHER" id="PTHR47396:SF1">
    <property type="entry name" value="ATP-DEPENDENT HELICASE IRC3-RELATED"/>
    <property type="match status" value="1"/>
</dbReference>
<keyword evidence="2" id="KW-0540">Nuclease</keyword>
<dbReference type="SMART" id="SM00491">
    <property type="entry name" value="HELICc2"/>
    <property type="match status" value="1"/>
</dbReference>
<dbReference type="Pfam" id="PF13307">
    <property type="entry name" value="Helicase_C_2"/>
    <property type="match status" value="1"/>
</dbReference>
<dbReference type="Proteomes" id="UP000249902">
    <property type="component" value="Unassembled WGS sequence"/>
</dbReference>
<evidence type="ECO:0000313" key="5">
    <source>
        <dbReference type="Proteomes" id="UP000249902"/>
    </source>
</evidence>